<sequence>MSERFELLIFDWDGTLFDSIGWIVECLQRAMADCGLPVPNEATAKSVIGLGLHEAMAVLCPGGSPDLAARLAQCYRRHYGARPVTAADLFEGVPDMLAELRSRGYRLAVATGKARSGLDQALAATGTDVWFQATRCADETASKPDPLMLHQLMAELRVAPERTLMIGDALHDLHMARNARVAAVGVGCGASARAALAALQPLACLERTPELLDLLP</sequence>
<dbReference type="PANTHER" id="PTHR43434:SF24">
    <property type="entry name" value="HYDROLASE-RELATED"/>
    <property type="match status" value="1"/>
</dbReference>
<dbReference type="RefSeq" id="WP_348758531.1">
    <property type="nucleotide sequence ID" value="NZ_OZ026884.1"/>
</dbReference>
<proteinExistence type="predicted"/>
<dbReference type="Pfam" id="PF13419">
    <property type="entry name" value="HAD_2"/>
    <property type="match status" value="1"/>
</dbReference>
<dbReference type="SUPFAM" id="SSF56784">
    <property type="entry name" value="HAD-like"/>
    <property type="match status" value="1"/>
</dbReference>
<protein>
    <submittedName>
        <fullName evidence="1">Phosphoglycolate phosphatase</fullName>
    </submittedName>
</protein>
<dbReference type="InterPro" id="IPR006549">
    <property type="entry name" value="HAD-SF_hydro_IIIA"/>
</dbReference>
<dbReference type="SFLD" id="SFLDS00003">
    <property type="entry name" value="Haloacid_Dehalogenase"/>
    <property type="match status" value="1"/>
</dbReference>
<dbReference type="NCBIfam" id="TIGR01662">
    <property type="entry name" value="HAD-SF-IIIA"/>
    <property type="match status" value="1"/>
</dbReference>
<keyword evidence="2" id="KW-1185">Reference proteome</keyword>
<name>A0ABM9NEC3_9GAMM</name>
<dbReference type="Gene3D" id="1.10.150.240">
    <property type="entry name" value="Putative phosphatase, domain 2"/>
    <property type="match status" value="1"/>
</dbReference>
<dbReference type="Proteomes" id="UP001497493">
    <property type="component" value="Chromosome"/>
</dbReference>
<evidence type="ECO:0000313" key="1">
    <source>
        <dbReference type="EMBL" id="CAL1238924.1"/>
    </source>
</evidence>
<dbReference type="PANTHER" id="PTHR43434">
    <property type="entry name" value="PHOSPHOGLYCOLATE PHOSPHATASE"/>
    <property type="match status" value="1"/>
</dbReference>
<evidence type="ECO:0000313" key="2">
    <source>
        <dbReference type="Proteomes" id="UP001497493"/>
    </source>
</evidence>
<gene>
    <name evidence="1" type="ORF">MECH1_V1_0143</name>
</gene>
<dbReference type="InterPro" id="IPR006439">
    <property type="entry name" value="HAD-SF_hydro_IA"/>
</dbReference>
<dbReference type="InterPro" id="IPR023198">
    <property type="entry name" value="PGP-like_dom2"/>
</dbReference>
<organism evidence="1 2">
    <name type="scientific">Candidatus Methylocalor cossyra</name>
    <dbReference type="NCBI Taxonomy" id="3108543"/>
    <lineage>
        <taxon>Bacteria</taxon>
        <taxon>Pseudomonadati</taxon>
        <taxon>Pseudomonadota</taxon>
        <taxon>Gammaproteobacteria</taxon>
        <taxon>Methylococcales</taxon>
        <taxon>Methylococcaceae</taxon>
        <taxon>Candidatus Methylocalor</taxon>
    </lineage>
</organism>
<reference evidence="1 2" key="1">
    <citation type="submission" date="2024-04" db="EMBL/GenBank/DDBJ databases">
        <authorList>
            <person name="Cremers G."/>
        </authorList>
    </citation>
    <scope>NUCLEOTIDE SEQUENCE [LARGE SCALE GENOMIC DNA]</scope>
    <source>
        <strain evidence="1">MeCH1-AG</strain>
    </source>
</reference>
<dbReference type="InterPro" id="IPR036412">
    <property type="entry name" value="HAD-like_sf"/>
</dbReference>
<dbReference type="NCBIfam" id="TIGR01549">
    <property type="entry name" value="HAD-SF-IA-v1"/>
    <property type="match status" value="1"/>
</dbReference>
<dbReference type="Gene3D" id="3.40.50.1000">
    <property type="entry name" value="HAD superfamily/HAD-like"/>
    <property type="match status" value="1"/>
</dbReference>
<accession>A0ABM9NEC3</accession>
<dbReference type="EMBL" id="OZ026884">
    <property type="protein sequence ID" value="CAL1238924.1"/>
    <property type="molecule type" value="Genomic_DNA"/>
</dbReference>
<dbReference type="InterPro" id="IPR050155">
    <property type="entry name" value="HAD-like_hydrolase_sf"/>
</dbReference>
<dbReference type="InterPro" id="IPR023214">
    <property type="entry name" value="HAD_sf"/>
</dbReference>
<dbReference type="InterPro" id="IPR041492">
    <property type="entry name" value="HAD_2"/>
</dbReference>
<dbReference type="SFLD" id="SFLDG01129">
    <property type="entry name" value="C1.5:_HAD__Beta-PGM__Phosphata"/>
    <property type="match status" value="1"/>
</dbReference>